<evidence type="ECO:0000313" key="2">
    <source>
        <dbReference type="EMBL" id="ERG93389.1"/>
    </source>
</evidence>
<evidence type="ECO:0000259" key="1">
    <source>
        <dbReference type="Pfam" id="PF25956"/>
    </source>
</evidence>
<sequence>MVDTHIKNGYRIAELLASEITGHKAALAPLSVVDADPDVTPTEDGAFTYHISHAAVNDHIATVYAHVEHIRVVIKLAATAAAETASDTEVCVCSDTDGRPSGQTIITIDNGAEVKRSLPIFESLAATITAEADDIIN</sequence>
<accession>U1MT44</accession>
<feature type="domain" description="DUF7993" evidence="1">
    <location>
        <begin position="1"/>
        <end position="133"/>
    </location>
</feature>
<dbReference type="EMBL" id="KE356560">
    <property type="protein sequence ID" value="ERG93389.1"/>
    <property type="molecule type" value="Genomic_DNA"/>
</dbReference>
<dbReference type="AlphaFoldDB" id="U1MT44"/>
<gene>
    <name evidence="2" type="ORF">J07HQW1_03450</name>
</gene>
<dbReference type="Proteomes" id="UP000030649">
    <property type="component" value="Unassembled WGS sequence"/>
</dbReference>
<dbReference type="InterPro" id="IPR058306">
    <property type="entry name" value="DUF7993"/>
</dbReference>
<organism evidence="2 3">
    <name type="scientific">Haloquadratum walsbyi J07HQW1</name>
    <dbReference type="NCBI Taxonomy" id="1238424"/>
    <lineage>
        <taxon>Archaea</taxon>
        <taxon>Methanobacteriati</taxon>
        <taxon>Methanobacteriota</taxon>
        <taxon>Stenosarchaea group</taxon>
        <taxon>Halobacteria</taxon>
        <taxon>Halobacteriales</taxon>
        <taxon>Haloferacaceae</taxon>
        <taxon>Haloquadratum</taxon>
    </lineage>
</organism>
<evidence type="ECO:0000313" key="3">
    <source>
        <dbReference type="Proteomes" id="UP000030649"/>
    </source>
</evidence>
<name>U1MT44_9EURY</name>
<protein>
    <recommendedName>
        <fullName evidence="1">DUF7993 domain-containing protein</fullName>
    </recommendedName>
</protein>
<dbReference type="HOGENOM" id="CLU_159741_0_0_2"/>
<dbReference type="Pfam" id="PF25956">
    <property type="entry name" value="DUF7993"/>
    <property type="match status" value="1"/>
</dbReference>
<reference evidence="2 3" key="1">
    <citation type="journal article" date="2013" name="PLoS ONE">
        <title>Assembly-driven community genomics of a hypersaline microbial ecosystem.</title>
        <authorList>
            <person name="Podell S."/>
            <person name="Ugalde J.A."/>
            <person name="Narasingarao P."/>
            <person name="Banfield J.F."/>
            <person name="Heidelberg K.B."/>
            <person name="Allen E.E."/>
        </authorList>
    </citation>
    <scope>NUCLEOTIDE SEQUENCE [LARGE SCALE GENOMIC DNA]</scope>
    <source>
        <strain evidence="3">J07HQW1</strain>
    </source>
</reference>
<proteinExistence type="predicted"/>